<evidence type="ECO:0000313" key="1">
    <source>
        <dbReference type="EMBL" id="CAG8584966.1"/>
    </source>
</evidence>
<protein>
    <submittedName>
        <fullName evidence="1">18818_t:CDS:1</fullName>
    </submittedName>
</protein>
<dbReference type="Proteomes" id="UP000789920">
    <property type="component" value="Unassembled WGS sequence"/>
</dbReference>
<dbReference type="EMBL" id="CAJVQC010007861">
    <property type="protein sequence ID" value="CAG8584966.1"/>
    <property type="molecule type" value="Genomic_DNA"/>
</dbReference>
<name>A0ACA9MGF3_9GLOM</name>
<feature type="non-terminal residue" evidence="1">
    <location>
        <position position="122"/>
    </location>
</feature>
<evidence type="ECO:0000313" key="2">
    <source>
        <dbReference type="Proteomes" id="UP000789920"/>
    </source>
</evidence>
<sequence>MNQIIGLVNNEGQASHNGQSEASTLNLSDISVKINTPDSDIDTDDDLICNKSVIKKWTETNNEDENKKFEEISIKILDTADILNCYPVNHNNSKLELQNIFLYFLPPPSFVCTLQQDIDNIE</sequence>
<reference evidence="1" key="1">
    <citation type="submission" date="2021-06" db="EMBL/GenBank/DDBJ databases">
        <authorList>
            <person name="Kallberg Y."/>
            <person name="Tangrot J."/>
            <person name="Rosling A."/>
        </authorList>
    </citation>
    <scope>NUCLEOTIDE SEQUENCE</scope>
    <source>
        <strain evidence="1">MA461A</strain>
    </source>
</reference>
<gene>
    <name evidence="1" type="ORF">RPERSI_LOCUS5304</name>
</gene>
<comment type="caution">
    <text evidence="1">The sequence shown here is derived from an EMBL/GenBank/DDBJ whole genome shotgun (WGS) entry which is preliminary data.</text>
</comment>
<keyword evidence="2" id="KW-1185">Reference proteome</keyword>
<organism evidence="1 2">
    <name type="scientific">Racocetra persica</name>
    <dbReference type="NCBI Taxonomy" id="160502"/>
    <lineage>
        <taxon>Eukaryota</taxon>
        <taxon>Fungi</taxon>
        <taxon>Fungi incertae sedis</taxon>
        <taxon>Mucoromycota</taxon>
        <taxon>Glomeromycotina</taxon>
        <taxon>Glomeromycetes</taxon>
        <taxon>Diversisporales</taxon>
        <taxon>Gigasporaceae</taxon>
        <taxon>Racocetra</taxon>
    </lineage>
</organism>
<proteinExistence type="predicted"/>
<accession>A0ACA9MGF3</accession>